<accession>A0A067KUM2</accession>
<feature type="repeat" description="PPR" evidence="3">
    <location>
        <begin position="163"/>
        <end position="197"/>
    </location>
</feature>
<protein>
    <recommendedName>
        <fullName evidence="6">Pentacotripeptide-repeat region of PRORP domain-containing protein</fullName>
    </recommendedName>
</protein>
<dbReference type="Proteomes" id="UP000027138">
    <property type="component" value="Unassembled WGS sequence"/>
</dbReference>
<keyword evidence="2" id="KW-0677">Repeat</keyword>
<evidence type="ECO:0000256" key="3">
    <source>
        <dbReference type="PROSITE-ProRule" id="PRU00708"/>
    </source>
</evidence>
<dbReference type="PROSITE" id="PS51375">
    <property type="entry name" value="PPR"/>
    <property type="match status" value="6"/>
</dbReference>
<evidence type="ECO:0000313" key="4">
    <source>
        <dbReference type="EMBL" id="KDP39911.1"/>
    </source>
</evidence>
<feature type="repeat" description="PPR" evidence="3">
    <location>
        <begin position="412"/>
        <end position="446"/>
    </location>
</feature>
<dbReference type="InterPro" id="IPR002885">
    <property type="entry name" value="PPR_rpt"/>
</dbReference>
<dbReference type="PANTHER" id="PTHR47936:SF1">
    <property type="entry name" value="PENTATRICOPEPTIDE REPEAT-CONTAINING PROTEIN GUN1, CHLOROPLASTIC"/>
    <property type="match status" value="1"/>
</dbReference>
<reference evidence="4 5" key="1">
    <citation type="journal article" date="2014" name="PLoS ONE">
        <title>Global Analysis of Gene Expression Profiles in Physic Nut (Jatropha curcas L.) Seedlings Exposed to Salt Stress.</title>
        <authorList>
            <person name="Zhang L."/>
            <person name="Zhang C."/>
            <person name="Wu P."/>
            <person name="Chen Y."/>
            <person name="Li M."/>
            <person name="Jiang H."/>
            <person name="Wu G."/>
        </authorList>
    </citation>
    <scope>NUCLEOTIDE SEQUENCE [LARGE SCALE GENOMIC DNA]</scope>
    <source>
        <strain evidence="5">cv. GZQX0401</strain>
        <tissue evidence="4">Young leaves</tissue>
    </source>
</reference>
<organism evidence="4 5">
    <name type="scientific">Jatropha curcas</name>
    <name type="common">Barbados nut</name>
    <dbReference type="NCBI Taxonomy" id="180498"/>
    <lineage>
        <taxon>Eukaryota</taxon>
        <taxon>Viridiplantae</taxon>
        <taxon>Streptophyta</taxon>
        <taxon>Embryophyta</taxon>
        <taxon>Tracheophyta</taxon>
        <taxon>Spermatophyta</taxon>
        <taxon>Magnoliopsida</taxon>
        <taxon>eudicotyledons</taxon>
        <taxon>Gunneridae</taxon>
        <taxon>Pentapetalae</taxon>
        <taxon>rosids</taxon>
        <taxon>fabids</taxon>
        <taxon>Malpighiales</taxon>
        <taxon>Euphorbiaceae</taxon>
        <taxon>Crotonoideae</taxon>
        <taxon>Jatropheae</taxon>
        <taxon>Jatropha</taxon>
    </lineage>
</organism>
<feature type="repeat" description="PPR" evidence="3">
    <location>
        <begin position="198"/>
        <end position="232"/>
    </location>
</feature>
<proteinExistence type="inferred from homology"/>
<gene>
    <name evidence="4" type="ORF">JCGZ_03442</name>
</gene>
<dbReference type="InterPro" id="IPR011990">
    <property type="entry name" value="TPR-like_helical_dom_sf"/>
</dbReference>
<dbReference type="EMBL" id="KK914336">
    <property type="protein sequence ID" value="KDP39911.1"/>
    <property type="molecule type" value="Genomic_DNA"/>
</dbReference>
<dbReference type="OrthoDB" id="185373at2759"/>
<dbReference type="NCBIfam" id="TIGR00756">
    <property type="entry name" value="PPR"/>
    <property type="match status" value="3"/>
</dbReference>
<dbReference type="AlphaFoldDB" id="A0A067KUM2"/>
<evidence type="ECO:0000256" key="2">
    <source>
        <dbReference type="ARBA" id="ARBA00022737"/>
    </source>
</evidence>
<dbReference type="Gene3D" id="1.25.40.10">
    <property type="entry name" value="Tetratricopeptide repeat domain"/>
    <property type="match status" value="4"/>
</dbReference>
<feature type="repeat" description="PPR" evidence="3">
    <location>
        <begin position="305"/>
        <end position="339"/>
    </location>
</feature>
<feature type="repeat" description="PPR" evidence="3">
    <location>
        <begin position="233"/>
        <end position="267"/>
    </location>
</feature>
<dbReference type="Pfam" id="PF13041">
    <property type="entry name" value="PPR_2"/>
    <property type="match status" value="2"/>
</dbReference>
<keyword evidence="5" id="KW-1185">Reference proteome</keyword>
<evidence type="ECO:0008006" key="6">
    <source>
        <dbReference type="Google" id="ProtNLM"/>
    </source>
</evidence>
<evidence type="ECO:0000313" key="5">
    <source>
        <dbReference type="Proteomes" id="UP000027138"/>
    </source>
</evidence>
<dbReference type="Pfam" id="PF12854">
    <property type="entry name" value="PPR_1"/>
    <property type="match status" value="1"/>
</dbReference>
<sequence length="475" mass="53396">MSISSLSRFVSLSITPQTSKFSMSHFTTSLSDALYTHLQKNPNNTERALNSIKPKLDSICVNEVLDKCSLDSYFQIGLRFFIWAGYQSNYRHSSFMYSRACQLFKIKQNPQVVLNLIEAYRAEKCVVSVKTFKIVLNLCKEGRLANEALLVLRKMPEFDLRADTNVYNIVIRLFCDKGNMDMAQKLMEEMGLIDLYPDMVTYISMIKGFSDVGRLDEASRLFKLMRGHGCLPNVVAYSTLLDGILRFGTVERALELLEEMEKDGGDCSPNLLTYTSVIQNLCEKGGSLDAFAILDRMEAFGCAPNRVTVSTFIKGLCMDGHVEEAYKLIDRVVVGGSVSYGDCCSSLVVCLIRIKKVEEAEKLFRRILVSGARPDGLASSFMIRELCLENRVLDGYCLYDEIEKIGCLSSIDSDIYSVLLVGLCQQSHSMEAAKLARSMLEKGIRLKPPYVNKIADHLKKFGDMELFTRLSSIGR</sequence>
<dbReference type="PANTHER" id="PTHR47936">
    <property type="entry name" value="PPR_LONG DOMAIN-CONTAINING PROTEIN"/>
    <property type="match status" value="1"/>
</dbReference>
<dbReference type="Pfam" id="PF01535">
    <property type="entry name" value="PPR"/>
    <property type="match status" value="2"/>
</dbReference>
<evidence type="ECO:0000256" key="1">
    <source>
        <dbReference type="ARBA" id="ARBA00007626"/>
    </source>
</evidence>
<comment type="similarity">
    <text evidence="1">Belongs to the PPR family. P subfamily.</text>
</comment>
<name>A0A067KUM2_JATCU</name>
<feature type="repeat" description="PPR" evidence="3">
    <location>
        <begin position="270"/>
        <end position="304"/>
    </location>
</feature>